<dbReference type="SMART" id="SM00220">
    <property type="entry name" value="S_TKc"/>
    <property type="match status" value="1"/>
</dbReference>
<dbReference type="InterPro" id="IPR011009">
    <property type="entry name" value="Kinase-like_dom_sf"/>
</dbReference>
<dbReference type="PROSITE" id="PS50011">
    <property type="entry name" value="PROTEIN_KINASE_DOM"/>
    <property type="match status" value="1"/>
</dbReference>
<dbReference type="Pfam" id="PF00069">
    <property type="entry name" value="Pkinase"/>
    <property type="match status" value="1"/>
</dbReference>
<evidence type="ECO:0000259" key="9">
    <source>
        <dbReference type="PROSITE" id="PS50011"/>
    </source>
</evidence>
<keyword evidence="4" id="KW-0418">Kinase</keyword>
<evidence type="ECO:0000313" key="11">
    <source>
        <dbReference type="Proteomes" id="UP001497525"/>
    </source>
</evidence>
<name>A0AAV2T6Z5_CALDB</name>
<proteinExistence type="inferred from homology"/>
<dbReference type="EMBL" id="CAXLJL010000156">
    <property type="protein sequence ID" value="CAL5133272.1"/>
    <property type="molecule type" value="Genomic_DNA"/>
</dbReference>
<evidence type="ECO:0000256" key="1">
    <source>
        <dbReference type="ARBA" id="ARBA00022527"/>
    </source>
</evidence>
<dbReference type="SUPFAM" id="SSF56112">
    <property type="entry name" value="Protein kinase-like (PK-like)"/>
    <property type="match status" value="1"/>
</dbReference>
<comment type="similarity">
    <text evidence="6">Belongs to the protein kinase superfamily. STE Ser/Thr protein kinase family. MAP kinase kinase subfamily.</text>
</comment>
<dbReference type="Gene3D" id="1.10.510.10">
    <property type="entry name" value="Transferase(Phosphotransferase) domain 1"/>
    <property type="match status" value="1"/>
</dbReference>
<feature type="binding site" evidence="8">
    <location>
        <position position="86"/>
    </location>
    <ligand>
        <name>ATP</name>
        <dbReference type="ChEBI" id="CHEBI:30616"/>
    </ligand>
</feature>
<evidence type="ECO:0000256" key="2">
    <source>
        <dbReference type="ARBA" id="ARBA00022679"/>
    </source>
</evidence>
<dbReference type="AlphaFoldDB" id="A0AAV2T6Z5"/>
<evidence type="ECO:0000256" key="3">
    <source>
        <dbReference type="ARBA" id="ARBA00022741"/>
    </source>
</evidence>
<evidence type="ECO:0000256" key="7">
    <source>
        <dbReference type="ARBA" id="ARBA00038999"/>
    </source>
</evidence>
<dbReference type="PANTHER" id="PTHR48013">
    <property type="entry name" value="DUAL SPECIFICITY MITOGEN-ACTIVATED PROTEIN KINASE KINASE 5-RELATED"/>
    <property type="match status" value="1"/>
</dbReference>
<evidence type="ECO:0000256" key="8">
    <source>
        <dbReference type="PROSITE-ProRule" id="PRU10141"/>
    </source>
</evidence>
<sequence>MANHRPRGGRLRVGLPPLSSIGQPPFGEVLYPVPAGISSEAKIVIGGETITVNAKDLKKQANLGHGYYGHVEQMIHVPSKHVFAVKHIRIIQENVNKTQIQKDLAVGMRSSCPSVVTCYCGLFYELEVLIVMELMDTSLDKLLEKIKEANRSFPENILAYAVHCVVTGLEYLHKELKVIHRDVKPSNMLANRQGMVKVCDFGISGDLVNSLAQSNLGSKMYLAPERIDVRSDRGFRIQSDVWSLGLSVMELATGKPCYSSTEDVFQQLDLVVKRDPPRLPEDGTYSEQLCQFTAMCLVKEEQKRANYVQLLNSDFLREVDPEVGKTELKEFICDFLGKPT</sequence>
<keyword evidence="2" id="KW-0808">Transferase</keyword>
<dbReference type="Proteomes" id="UP001497525">
    <property type="component" value="Unassembled WGS sequence"/>
</dbReference>
<dbReference type="FunFam" id="3.30.200.20:FF:000040">
    <property type="entry name" value="Dual specificity mitogen-activated protein kinase kinase"/>
    <property type="match status" value="1"/>
</dbReference>
<gene>
    <name evidence="10" type="ORF">CDAUBV1_LOCUS6535</name>
</gene>
<keyword evidence="1" id="KW-0723">Serine/threonine-protein kinase</keyword>
<dbReference type="GO" id="GO:0004674">
    <property type="term" value="F:protein serine/threonine kinase activity"/>
    <property type="evidence" value="ECO:0007669"/>
    <property type="project" value="UniProtKB-KW"/>
</dbReference>
<dbReference type="EC" id="2.7.12.2" evidence="7"/>
<keyword evidence="5 8" id="KW-0067">ATP-binding</keyword>
<keyword evidence="3 8" id="KW-0547">Nucleotide-binding</keyword>
<evidence type="ECO:0000256" key="4">
    <source>
        <dbReference type="ARBA" id="ARBA00022777"/>
    </source>
</evidence>
<protein>
    <recommendedName>
        <fullName evidence="7">mitogen-activated protein kinase kinase</fullName>
        <ecNumber evidence="7">2.7.12.2</ecNumber>
    </recommendedName>
</protein>
<reference evidence="10" key="1">
    <citation type="submission" date="2024-06" db="EMBL/GenBank/DDBJ databases">
        <authorList>
            <person name="Liu X."/>
            <person name="Lenzi L."/>
            <person name="Haldenby T S."/>
            <person name="Uol C."/>
        </authorList>
    </citation>
    <scope>NUCLEOTIDE SEQUENCE</scope>
</reference>
<dbReference type="Gene3D" id="3.30.200.20">
    <property type="entry name" value="Phosphorylase Kinase, domain 1"/>
    <property type="match status" value="1"/>
</dbReference>
<accession>A0AAV2T6Z5</accession>
<evidence type="ECO:0000313" key="10">
    <source>
        <dbReference type="EMBL" id="CAL5133272.1"/>
    </source>
</evidence>
<feature type="domain" description="Protein kinase" evidence="9">
    <location>
        <begin position="57"/>
        <end position="316"/>
    </location>
</feature>
<comment type="caution">
    <text evidence="10">The sequence shown here is derived from an EMBL/GenBank/DDBJ whole genome shotgun (WGS) entry which is preliminary data.</text>
</comment>
<dbReference type="PROSITE" id="PS00107">
    <property type="entry name" value="PROTEIN_KINASE_ATP"/>
    <property type="match status" value="1"/>
</dbReference>
<evidence type="ECO:0000256" key="6">
    <source>
        <dbReference type="ARBA" id="ARBA00038035"/>
    </source>
</evidence>
<dbReference type="InterPro" id="IPR017441">
    <property type="entry name" value="Protein_kinase_ATP_BS"/>
</dbReference>
<dbReference type="GO" id="GO:0051403">
    <property type="term" value="P:stress-activated MAPK cascade"/>
    <property type="evidence" value="ECO:0007669"/>
    <property type="project" value="TreeGrafter"/>
</dbReference>
<organism evidence="10 11">
    <name type="scientific">Calicophoron daubneyi</name>
    <name type="common">Rumen fluke</name>
    <name type="synonym">Paramphistomum daubneyi</name>
    <dbReference type="NCBI Taxonomy" id="300641"/>
    <lineage>
        <taxon>Eukaryota</taxon>
        <taxon>Metazoa</taxon>
        <taxon>Spiralia</taxon>
        <taxon>Lophotrochozoa</taxon>
        <taxon>Platyhelminthes</taxon>
        <taxon>Trematoda</taxon>
        <taxon>Digenea</taxon>
        <taxon>Plagiorchiida</taxon>
        <taxon>Pronocephalata</taxon>
        <taxon>Paramphistomoidea</taxon>
        <taxon>Paramphistomidae</taxon>
        <taxon>Calicophoron</taxon>
    </lineage>
</organism>
<dbReference type="InterPro" id="IPR000719">
    <property type="entry name" value="Prot_kinase_dom"/>
</dbReference>
<dbReference type="PANTHER" id="PTHR48013:SF11">
    <property type="entry name" value="LICORNE"/>
    <property type="match status" value="1"/>
</dbReference>
<dbReference type="GO" id="GO:0004708">
    <property type="term" value="F:MAP kinase kinase activity"/>
    <property type="evidence" value="ECO:0007669"/>
    <property type="project" value="UniProtKB-EC"/>
</dbReference>
<evidence type="ECO:0000256" key="5">
    <source>
        <dbReference type="ARBA" id="ARBA00022840"/>
    </source>
</evidence>
<dbReference type="GO" id="GO:0005524">
    <property type="term" value="F:ATP binding"/>
    <property type="evidence" value="ECO:0007669"/>
    <property type="project" value="UniProtKB-UniRule"/>
</dbReference>